<keyword evidence="3" id="KW-0238">DNA-binding</keyword>
<dbReference type="InterPro" id="IPR044946">
    <property type="entry name" value="Restrct_endonuc_typeI_TRD_sf"/>
</dbReference>
<evidence type="ECO:0000256" key="2">
    <source>
        <dbReference type="ARBA" id="ARBA00022747"/>
    </source>
</evidence>
<comment type="similarity">
    <text evidence="1">Belongs to the type-I restriction system S methylase family.</text>
</comment>
<evidence type="ECO:0000256" key="1">
    <source>
        <dbReference type="ARBA" id="ARBA00010923"/>
    </source>
</evidence>
<evidence type="ECO:0000256" key="3">
    <source>
        <dbReference type="ARBA" id="ARBA00023125"/>
    </source>
</evidence>
<dbReference type="AlphaFoldDB" id="A0A1V8MAQ7"/>
<evidence type="ECO:0000259" key="4">
    <source>
        <dbReference type="Pfam" id="PF01420"/>
    </source>
</evidence>
<gene>
    <name evidence="5" type="ORF">AU255_05110</name>
</gene>
<evidence type="ECO:0000313" key="6">
    <source>
        <dbReference type="Proteomes" id="UP000191980"/>
    </source>
</evidence>
<reference evidence="5 6" key="1">
    <citation type="submission" date="2015-12" db="EMBL/GenBank/DDBJ databases">
        <authorList>
            <person name="Shamseldin A."/>
            <person name="Moawad H."/>
            <person name="Abd El-Rahim W.M."/>
            <person name="Sadowsky M.J."/>
        </authorList>
    </citation>
    <scope>NUCLEOTIDE SEQUENCE [LARGE SCALE GENOMIC DNA]</scope>
    <source>
        <strain evidence="5 6">WF1</strain>
    </source>
</reference>
<dbReference type="GO" id="GO:0003677">
    <property type="term" value="F:DNA binding"/>
    <property type="evidence" value="ECO:0007669"/>
    <property type="project" value="UniProtKB-KW"/>
</dbReference>
<dbReference type="GO" id="GO:0004519">
    <property type="term" value="F:endonuclease activity"/>
    <property type="evidence" value="ECO:0007669"/>
    <property type="project" value="UniProtKB-KW"/>
</dbReference>
<keyword evidence="6" id="KW-1185">Reference proteome</keyword>
<dbReference type="InterPro" id="IPR051212">
    <property type="entry name" value="Type-I_RE_S_subunit"/>
</dbReference>
<dbReference type="Proteomes" id="UP000191980">
    <property type="component" value="Unassembled WGS sequence"/>
</dbReference>
<feature type="domain" description="Type I restriction modification DNA specificity" evidence="4">
    <location>
        <begin position="100"/>
        <end position="269"/>
    </location>
</feature>
<keyword evidence="5" id="KW-0378">Hydrolase</keyword>
<accession>A0A1V8MAQ7</accession>
<dbReference type="GO" id="GO:0009307">
    <property type="term" value="P:DNA restriction-modification system"/>
    <property type="evidence" value="ECO:0007669"/>
    <property type="project" value="UniProtKB-KW"/>
</dbReference>
<sequence length="297" mass="34553">MSYRTQIRRKVKGVKVYSITQAILKSTKLWLPPDDEQTTIANFLDKKTAQIDQAIAIKQKQIELLKERKQIIIQKAVTQGLDPDVPLRDSGVDWIGEIPEHWEIRRSKFLFTQRKERAWKDDVQLSATQAYGVIPQDEYEEKVGRKVVKIQFHLDKRKHVELNDFVISMRSFQGGLERAWARGCIRSSYIILRSLEDIDTNFYSYLLKLPSYIKALQKTASFIRDGQDLNFENFSKVDLFIPPLKEQNEIAMFIVQQTSLTDIATELYQQQIKNLKEYKTTLINSAVTGKIKVPELV</sequence>
<comment type="caution">
    <text evidence="5">The sequence shown here is derived from an EMBL/GenBank/DDBJ whole genome shotgun (WGS) entry which is preliminary data.</text>
</comment>
<keyword evidence="2" id="KW-0680">Restriction system</keyword>
<name>A0A1V8MAQ7_9GAMM</name>
<dbReference type="SUPFAM" id="SSF116734">
    <property type="entry name" value="DNA methylase specificity domain"/>
    <property type="match status" value="2"/>
</dbReference>
<proteinExistence type="inferred from homology"/>
<dbReference type="CDD" id="cd16961">
    <property type="entry name" value="RMtype1_S_TRD-CR_like"/>
    <property type="match status" value="1"/>
</dbReference>
<dbReference type="PANTHER" id="PTHR43140:SF1">
    <property type="entry name" value="TYPE I RESTRICTION ENZYME ECOKI SPECIFICITY SUBUNIT"/>
    <property type="match status" value="1"/>
</dbReference>
<keyword evidence="5" id="KW-0540">Nuclease</keyword>
<dbReference type="Pfam" id="PF01420">
    <property type="entry name" value="Methylase_S"/>
    <property type="match status" value="1"/>
</dbReference>
<dbReference type="Gene3D" id="1.10.287.1120">
    <property type="entry name" value="Bipartite methylase S protein"/>
    <property type="match status" value="1"/>
</dbReference>
<keyword evidence="5" id="KW-0255">Endonuclease</keyword>
<dbReference type="Gene3D" id="3.90.220.20">
    <property type="entry name" value="DNA methylase specificity domains"/>
    <property type="match status" value="2"/>
</dbReference>
<organism evidence="5 6">
    <name type="scientific">Methyloprofundus sedimenti</name>
    <dbReference type="NCBI Taxonomy" id="1420851"/>
    <lineage>
        <taxon>Bacteria</taxon>
        <taxon>Pseudomonadati</taxon>
        <taxon>Pseudomonadota</taxon>
        <taxon>Gammaproteobacteria</taxon>
        <taxon>Methylococcales</taxon>
        <taxon>Methylococcaceae</taxon>
        <taxon>Methyloprofundus</taxon>
    </lineage>
</organism>
<dbReference type="PANTHER" id="PTHR43140">
    <property type="entry name" value="TYPE-1 RESTRICTION ENZYME ECOKI SPECIFICITY PROTEIN"/>
    <property type="match status" value="1"/>
</dbReference>
<dbReference type="InterPro" id="IPR000055">
    <property type="entry name" value="Restrct_endonuc_typeI_TRD"/>
</dbReference>
<protein>
    <submittedName>
        <fullName evidence="5">Restriction endonuclease subunit S</fullName>
    </submittedName>
</protein>
<dbReference type="STRING" id="1420851.AU255_05110"/>
<evidence type="ECO:0000313" key="5">
    <source>
        <dbReference type="EMBL" id="OQK18684.1"/>
    </source>
</evidence>
<dbReference type="EMBL" id="LPUF01000001">
    <property type="protein sequence ID" value="OQK18684.1"/>
    <property type="molecule type" value="Genomic_DNA"/>
</dbReference>